<evidence type="ECO:0000313" key="4">
    <source>
        <dbReference type="Proteomes" id="UP000298602"/>
    </source>
</evidence>
<dbReference type="InterPro" id="IPR011875">
    <property type="entry name" value="M1P_synthase"/>
</dbReference>
<protein>
    <submittedName>
        <fullName evidence="3">Glycogen synthase</fullName>
    </submittedName>
</protein>
<dbReference type="Pfam" id="PF00534">
    <property type="entry name" value="Glycos_transf_1"/>
    <property type="match status" value="1"/>
</dbReference>
<gene>
    <name evidence="3" type="primary">glgA</name>
    <name evidence="3" type="ORF">FDQ92_12865</name>
</gene>
<accession>A0A4P8L8N7</accession>
<proteinExistence type="predicted"/>
<sequence length="418" mass="46851">MKIVYMTREYPPHVYGGAGVHVEHLVRQTARMAEVEVKCFGDQHAPCSNPSVKGYPFREGLFQGNPLKVKQAFMALQTCLHFNATPIEADVVHTHTWYAAWGGLLAKLGYGIPLVVTVHSLEPLRPWKREQLGRGYDVSSWVERAALEAADAVIAVSENDRREILARFSVDPERVTVVPNGIDHDFFRPVAATDWLTRYGVDPKRRYVLFLGRVSRQKGIHHFVRAARWIDPNVHIVLCAGSPDTVEMETEIQSAWTNLQRARPHTLWIREMVPREAAVQLYSHAAVFCCPSIYEPFGIINLEAMACETPVVASAVGGIPDVVMDGETGILVPFTRRSADDPEPADPERFARELAEAVNTILRNPERAKAMGRKGRERVIAEFGWDRVAERVMAVYQRVCDSAEATDASPAQDHQEPQ</sequence>
<evidence type="ECO:0000259" key="1">
    <source>
        <dbReference type="Pfam" id="PF00534"/>
    </source>
</evidence>
<evidence type="ECO:0000259" key="2">
    <source>
        <dbReference type="Pfam" id="PF13439"/>
    </source>
</evidence>
<dbReference type="EMBL" id="CP040098">
    <property type="protein sequence ID" value="QCQ22982.1"/>
    <property type="molecule type" value="Genomic_DNA"/>
</dbReference>
<reference evidence="3 4" key="1">
    <citation type="submission" date="2019-05" db="EMBL/GenBank/DDBJ databases">
        <title>The Complete Genome Sequence of the n-alkane-degrading Desulfoglaeba alkanexedens ALDC reveals multiple alkylsuccinate synthase gene clusters.</title>
        <authorList>
            <person name="Callaghan A.V."/>
            <person name="Davidova I.A."/>
            <person name="Duncan K.E."/>
            <person name="Morris B."/>
            <person name="McInerney M.J."/>
        </authorList>
    </citation>
    <scope>NUCLEOTIDE SEQUENCE [LARGE SCALE GENOMIC DNA]</scope>
    <source>
        <strain evidence="3 4">ALDC</strain>
    </source>
</reference>
<dbReference type="SUPFAM" id="SSF53756">
    <property type="entry name" value="UDP-Glycosyltransferase/glycogen phosphorylase"/>
    <property type="match status" value="1"/>
</dbReference>
<dbReference type="OrthoDB" id="9803091at2"/>
<dbReference type="Gene3D" id="3.40.50.2000">
    <property type="entry name" value="Glycogen Phosphorylase B"/>
    <property type="match status" value="2"/>
</dbReference>
<dbReference type="RefSeq" id="WP_137425265.1">
    <property type="nucleotide sequence ID" value="NZ_CP040098.1"/>
</dbReference>
<feature type="domain" description="Glycosyl transferase family 1" evidence="1">
    <location>
        <begin position="199"/>
        <end position="378"/>
    </location>
</feature>
<dbReference type="NCBIfam" id="TIGR02149">
    <property type="entry name" value="glgA_Coryne"/>
    <property type="match status" value="1"/>
</dbReference>
<dbReference type="Proteomes" id="UP000298602">
    <property type="component" value="Chromosome"/>
</dbReference>
<name>A0A4P8L8N7_9BACT</name>
<reference evidence="3 4" key="2">
    <citation type="submission" date="2019-05" db="EMBL/GenBank/DDBJ databases">
        <authorList>
            <person name="Suflita J.M."/>
            <person name="Marks C.R."/>
        </authorList>
    </citation>
    <scope>NUCLEOTIDE SEQUENCE [LARGE SCALE GENOMIC DNA]</scope>
    <source>
        <strain evidence="3 4">ALDC</strain>
    </source>
</reference>
<dbReference type="GO" id="GO:0016757">
    <property type="term" value="F:glycosyltransferase activity"/>
    <property type="evidence" value="ECO:0007669"/>
    <property type="project" value="InterPro"/>
</dbReference>
<evidence type="ECO:0000313" key="3">
    <source>
        <dbReference type="EMBL" id="QCQ22982.1"/>
    </source>
</evidence>
<dbReference type="GO" id="GO:0009250">
    <property type="term" value="P:glucan biosynthetic process"/>
    <property type="evidence" value="ECO:0007669"/>
    <property type="project" value="InterPro"/>
</dbReference>
<dbReference type="AlphaFoldDB" id="A0A4P8L8N7"/>
<feature type="domain" description="Glycosyltransferase subfamily 4-like N-terminal" evidence="2">
    <location>
        <begin position="15"/>
        <end position="185"/>
    </location>
</feature>
<dbReference type="InterPro" id="IPR001296">
    <property type="entry name" value="Glyco_trans_1"/>
</dbReference>
<dbReference type="CDD" id="cd03801">
    <property type="entry name" value="GT4_PimA-like"/>
    <property type="match status" value="1"/>
</dbReference>
<dbReference type="PANTHER" id="PTHR12526">
    <property type="entry name" value="GLYCOSYLTRANSFERASE"/>
    <property type="match status" value="1"/>
</dbReference>
<dbReference type="PANTHER" id="PTHR12526:SF590">
    <property type="entry name" value="ALPHA-MALTOSE-1-PHOSPHATE SYNTHASE"/>
    <property type="match status" value="1"/>
</dbReference>
<dbReference type="Pfam" id="PF13439">
    <property type="entry name" value="Glyco_transf_4"/>
    <property type="match status" value="1"/>
</dbReference>
<keyword evidence="4" id="KW-1185">Reference proteome</keyword>
<dbReference type="KEGG" id="dax:FDQ92_12865"/>
<dbReference type="InterPro" id="IPR028098">
    <property type="entry name" value="Glyco_trans_4-like_N"/>
</dbReference>
<organism evidence="3 4">
    <name type="scientific">Desulfoglaeba alkanexedens ALDC</name>
    <dbReference type="NCBI Taxonomy" id="980445"/>
    <lineage>
        <taxon>Bacteria</taxon>
        <taxon>Pseudomonadati</taxon>
        <taxon>Thermodesulfobacteriota</taxon>
        <taxon>Syntrophobacteria</taxon>
        <taxon>Syntrophobacterales</taxon>
        <taxon>Syntrophobacteraceae</taxon>
        <taxon>Desulfoglaeba</taxon>
    </lineage>
</organism>